<name>A0A9X3YR55_9GAMM</name>
<reference evidence="1" key="1">
    <citation type="submission" date="2023-02" db="EMBL/GenBank/DDBJ databases">
        <title>Tahibacter soli sp. nov. isolated from soil.</title>
        <authorList>
            <person name="Baek J.H."/>
            <person name="Lee J.K."/>
            <person name="Choi D.G."/>
            <person name="Jeon C.O."/>
        </authorList>
    </citation>
    <scope>NUCLEOTIDE SEQUENCE</scope>
    <source>
        <strain evidence="1">BL</strain>
    </source>
</reference>
<protein>
    <submittedName>
        <fullName evidence="1">Uncharacterized protein</fullName>
    </submittedName>
</protein>
<evidence type="ECO:0000313" key="1">
    <source>
        <dbReference type="EMBL" id="MDC8015573.1"/>
    </source>
</evidence>
<organism evidence="1 2">
    <name type="scientific">Tahibacter soli</name>
    <dbReference type="NCBI Taxonomy" id="2983605"/>
    <lineage>
        <taxon>Bacteria</taxon>
        <taxon>Pseudomonadati</taxon>
        <taxon>Pseudomonadota</taxon>
        <taxon>Gammaproteobacteria</taxon>
        <taxon>Lysobacterales</taxon>
        <taxon>Rhodanobacteraceae</taxon>
        <taxon>Tahibacter</taxon>
    </lineage>
</organism>
<dbReference type="Proteomes" id="UP001139971">
    <property type="component" value="Unassembled WGS sequence"/>
</dbReference>
<dbReference type="AlphaFoldDB" id="A0A9X3YR55"/>
<sequence length="322" mass="34792">MTNTQSAVPFSIAVDLPAYRKSLVERMLQGLQPHASGLSWTFTDAASADVVLRAADAHDISPNLVADVRRQDGRVDAVRIDTPWRAGALLDAMRQIALWLRPEPVERRALDVLAWQWLARWCELAASDARTIEWRVGHRTIALADPRASTWTHYGTVDADPETLLAEMAREGFALVASSATIPATARQVPLKPLLWQFGVRAGGRGPLPALASLRVLKLKGWPYLAAGGPRAFAELIAQTRAGTHDAASLCALAIAPPALVYGFLNACRVCDFFHDELVAVALPAQVAAVPAGAVRLGAMVAHSKERQAISSIRRVLQADRS</sequence>
<gene>
    <name evidence="1" type="ORF">OD750_023855</name>
</gene>
<proteinExistence type="predicted"/>
<dbReference type="RefSeq" id="WP_263545202.1">
    <property type="nucleotide sequence ID" value="NZ_JAOVZO020000020.1"/>
</dbReference>
<evidence type="ECO:0000313" key="2">
    <source>
        <dbReference type="Proteomes" id="UP001139971"/>
    </source>
</evidence>
<dbReference type="EMBL" id="JAOVZO020000020">
    <property type="protein sequence ID" value="MDC8015573.1"/>
    <property type="molecule type" value="Genomic_DNA"/>
</dbReference>
<keyword evidence="2" id="KW-1185">Reference proteome</keyword>
<comment type="caution">
    <text evidence="1">The sequence shown here is derived from an EMBL/GenBank/DDBJ whole genome shotgun (WGS) entry which is preliminary data.</text>
</comment>
<accession>A0A9X3YR55</accession>